<dbReference type="AlphaFoldDB" id="A0A552I864"/>
<reference evidence="1 2" key="1">
    <citation type="submission" date="2019-01" db="EMBL/GenBank/DDBJ databases">
        <title>Coherence of Microcystis species and biogeography revealed through population genomics.</title>
        <authorList>
            <person name="Perez-Carrascal O.M."/>
            <person name="Terrat Y."/>
            <person name="Giani A."/>
            <person name="Fortin N."/>
            <person name="Tromas N."/>
            <person name="Shapiro B.J."/>
        </authorList>
    </citation>
    <scope>NUCLEOTIDE SEQUENCE [LARGE SCALE GENOMIC DNA]</scope>
    <source>
        <strain evidence="1">Mv_BB_P_19951000_S68D</strain>
    </source>
</reference>
<accession>A0A552I864</accession>
<gene>
    <name evidence="1" type="ORF">EWV77_02255</name>
</gene>
<comment type="caution">
    <text evidence="1">The sequence shown here is derived from an EMBL/GenBank/DDBJ whole genome shotgun (WGS) entry which is preliminary data.</text>
</comment>
<sequence length="62" mass="6857">MLDRWDLDGWVYCPSIGSGNDHEHEKCDRVDILTAAIQRQINQGATGNSLRDFYTSGQGTGS</sequence>
<name>A0A552I864_MICVR</name>
<evidence type="ECO:0000313" key="2">
    <source>
        <dbReference type="Proteomes" id="UP000320674"/>
    </source>
</evidence>
<dbReference type="EMBL" id="SFAZ01000037">
    <property type="protein sequence ID" value="TRU79634.1"/>
    <property type="molecule type" value="Genomic_DNA"/>
</dbReference>
<protein>
    <submittedName>
        <fullName evidence="1">Uncharacterized protein</fullName>
    </submittedName>
</protein>
<proteinExistence type="predicted"/>
<organism evidence="1 2">
    <name type="scientific">Microcystis viridis Mv_BB_P_19951000_S68D</name>
    <dbReference type="NCBI Taxonomy" id="2486270"/>
    <lineage>
        <taxon>Bacteria</taxon>
        <taxon>Bacillati</taxon>
        <taxon>Cyanobacteriota</taxon>
        <taxon>Cyanophyceae</taxon>
        <taxon>Oscillatoriophycideae</taxon>
        <taxon>Chroococcales</taxon>
        <taxon>Microcystaceae</taxon>
        <taxon>Microcystis</taxon>
    </lineage>
</organism>
<evidence type="ECO:0000313" key="1">
    <source>
        <dbReference type="EMBL" id="TRU79634.1"/>
    </source>
</evidence>
<dbReference type="Proteomes" id="UP000320674">
    <property type="component" value="Unassembled WGS sequence"/>
</dbReference>